<dbReference type="GO" id="GO:0008168">
    <property type="term" value="F:methyltransferase activity"/>
    <property type="evidence" value="ECO:0007669"/>
    <property type="project" value="UniProtKB-KW"/>
</dbReference>
<dbReference type="EMBL" id="SHNO01000001">
    <property type="protein sequence ID" value="MCX2978298.1"/>
    <property type="molecule type" value="Genomic_DNA"/>
</dbReference>
<evidence type="ECO:0000313" key="4">
    <source>
        <dbReference type="Proteomes" id="UP001143304"/>
    </source>
</evidence>
<dbReference type="PANTHER" id="PTHR40048">
    <property type="entry name" value="RHAMNOSYL O-METHYLTRANSFERASE"/>
    <property type="match status" value="1"/>
</dbReference>
<sequence>MIPDLPDNIDSIKGFLSADEAAALYHRALEVSGQGPVLEIGSYCGKSTIYLGLACRRTGSTVFALDHHRGSEEHQLGEFFHDPDLYNSADGVMDTFRDFRHNISRAGLDDTVVPVVAGSNAAARHWQTPLSMVFIDGGHSLDAALTDYRCWMPHLKRSGILAIHDLFDDPHEGGQAPFAIYRMAQASGLFESLGQVDSLGVLRRL</sequence>
<accession>A0ABT3T7P9</accession>
<keyword evidence="1 3" id="KW-0489">Methyltransferase</keyword>
<dbReference type="GO" id="GO:0032259">
    <property type="term" value="P:methylation"/>
    <property type="evidence" value="ECO:0007669"/>
    <property type="project" value="UniProtKB-KW"/>
</dbReference>
<dbReference type="InterPro" id="IPR029063">
    <property type="entry name" value="SAM-dependent_MTases_sf"/>
</dbReference>
<dbReference type="SUPFAM" id="SSF53335">
    <property type="entry name" value="S-adenosyl-L-methionine-dependent methyltransferases"/>
    <property type="match status" value="1"/>
</dbReference>
<evidence type="ECO:0000256" key="1">
    <source>
        <dbReference type="ARBA" id="ARBA00022603"/>
    </source>
</evidence>
<evidence type="ECO:0000313" key="3">
    <source>
        <dbReference type="EMBL" id="MCX2978298.1"/>
    </source>
</evidence>
<dbReference type="Pfam" id="PF13578">
    <property type="entry name" value="Methyltransf_24"/>
    <property type="match status" value="1"/>
</dbReference>
<gene>
    <name evidence="3" type="ORF">EYC82_13100</name>
</gene>
<proteinExistence type="predicted"/>
<reference evidence="3" key="1">
    <citation type="submission" date="2019-02" db="EMBL/GenBank/DDBJ databases">
        <authorList>
            <person name="Li S.-H."/>
        </authorList>
    </citation>
    <scope>NUCLEOTIDE SEQUENCE</scope>
    <source>
        <strain evidence="3">IMCC11814</strain>
    </source>
</reference>
<dbReference type="Gene3D" id="3.40.50.150">
    <property type="entry name" value="Vaccinia Virus protein VP39"/>
    <property type="match status" value="1"/>
</dbReference>
<organism evidence="3 4">
    <name type="scientific">Candidatus Marimicrobium litorale</name>
    <dbReference type="NCBI Taxonomy" id="2518991"/>
    <lineage>
        <taxon>Bacteria</taxon>
        <taxon>Pseudomonadati</taxon>
        <taxon>Pseudomonadota</taxon>
        <taxon>Gammaproteobacteria</taxon>
        <taxon>Cellvibrionales</taxon>
        <taxon>Halieaceae</taxon>
        <taxon>Marimicrobium</taxon>
    </lineage>
</organism>
<dbReference type="Proteomes" id="UP001143304">
    <property type="component" value="Unassembled WGS sequence"/>
</dbReference>
<keyword evidence="2" id="KW-0808">Transferase</keyword>
<name>A0ABT3T7P9_9GAMM</name>
<dbReference type="RefSeq" id="WP_279249995.1">
    <property type="nucleotide sequence ID" value="NZ_SHNO01000001.1"/>
</dbReference>
<evidence type="ECO:0000256" key="2">
    <source>
        <dbReference type="ARBA" id="ARBA00022679"/>
    </source>
</evidence>
<comment type="caution">
    <text evidence="3">The sequence shown here is derived from an EMBL/GenBank/DDBJ whole genome shotgun (WGS) entry which is preliminary data.</text>
</comment>
<dbReference type="PANTHER" id="PTHR40048:SF1">
    <property type="entry name" value="RHAMNOSYL O-METHYLTRANSFERASE"/>
    <property type="match status" value="1"/>
</dbReference>
<keyword evidence="4" id="KW-1185">Reference proteome</keyword>
<protein>
    <submittedName>
        <fullName evidence="3">Class I SAM-dependent methyltransferase</fullName>
    </submittedName>
</protein>